<reference evidence="1 2" key="2">
    <citation type="journal article" date="2022" name="Mol. Ecol. Resour.">
        <title>The genomes of chicory, endive, great burdock and yacon provide insights into Asteraceae paleo-polyploidization history and plant inulin production.</title>
        <authorList>
            <person name="Fan W."/>
            <person name="Wang S."/>
            <person name="Wang H."/>
            <person name="Wang A."/>
            <person name="Jiang F."/>
            <person name="Liu H."/>
            <person name="Zhao H."/>
            <person name="Xu D."/>
            <person name="Zhang Y."/>
        </authorList>
    </citation>
    <scope>NUCLEOTIDE SEQUENCE [LARGE SCALE GENOMIC DNA]</scope>
    <source>
        <strain evidence="2">cv. Yunnan</strain>
        <tissue evidence="1">Leaves</tissue>
    </source>
</reference>
<keyword evidence="2" id="KW-1185">Reference proteome</keyword>
<name>A0ACB9EVF1_9ASTR</name>
<sequence length="133" mass="14863">METVPYSVIHGDDTNSEEVRPPTPNLPWSLSPIPLRSEWVNFIGLACRWTAHKIVLPPKKRALSSPDLEPLPKKHCPSSRREIEKSSYLLQGVLDLADSALGRLHGRVNMGVTRLAAVEHEVIAAEQRNERAD</sequence>
<dbReference type="Proteomes" id="UP001056120">
    <property type="component" value="Linkage Group LG17"/>
</dbReference>
<proteinExistence type="predicted"/>
<dbReference type="EMBL" id="CM042034">
    <property type="protein sequence ID" value="KAI3762613.1"/>
    <property type="molecule type" value="Genomic_DNA"/>
</dbReference>
<reference evidence="2" key="1">
    <citation type="journal article" date="2022" name="Mol. Ecol. Resour.">
        <title>The genomes of chicory, endive, great burdock and yacon provide insights into Asteraceae palaeo-polyploidization history and plant inulin production.</title>
        <authorList>
            <person name="Fan W."/>
            <person name="Wang S."/>
            <person name="Wang H."/>
            <person name="Wang A."/>
            <person name="Jiang F."/>
            <person name="Liu H."/>
            <person name="Zhao H."/>
            <person name="Xu D."/>
            <person name="Zhang Y."/>
        </authorList>
    </citation>
    <scope>NUCLEOTIDE SEQUENCE [LARGE SCALE GENOMIC DNA]</scope>
    <source>
        <strain evidence="2">cv. Yunnan</strain>
    </source>
</reference>
<comment type="caution">
    <text evidence="1">The sequence shown here is derived from an EMBL/GenBank/DDBJ whole genome shotgun (WGS) entry which is preliminary data.</text>
</comment>
<protein>
    <submittedName>
        <fullName evidence="1">Uncharacterized protein</fullName>
    </submittedName>
</protein>
<evidence type="ECO:0000313" key="1">
    <source>
        <dbReference type="EMBL" id="KAI3762613.1"/>
    </source>
</evidence>
<evidence type="ECO:0000313" key="2">
    <source>
        <dbReference type="Proteomes" id="UP001056120"/>
    </source>
</evidence>
<organism evidence="1 2">
    <name type="scientific">Smallanthus sonchifolius</name>
    <dbReference type="NCBI Taxonomy" id="185202"/>
    <lineage>
        <taxon>Eukaryota</taxon>
        <taxon>Viridiplantae</taxon>
        <taxon>Streptophyta</taxon>
        <taxon>Embryophyta</taxon>
        <taxon>Tracheophyta</taxon>
        <taxon>Spermatophyta</taxon>
        <taxon>Magnoliopsida</taxon>
        <taxon>eudicotyledons</taxon>
        <taxon>Gunneridae</taxon>
        <taxon>Pentapetalae</taxon>
        <taxon>asterids</taxon>
        <taxon>campanulids</taxon>
        <taxon>Asterales</taxon>
        <taxon>Asteraceae</taxon>
        <taxon>Asteroideae</taxon>
        <taxon>Heliantheae alliance</taxon>
        <taxon>Millerieae</taxon>
        <taxon>Smallanthus</taxon>
    </lineage>
</organism>
<gene>
    <name evidence="1" type="ORF">L1987_53050</name>
</gene>
<accession>A0ACB9EVF1</accession>